<comment type="caution">
    <text evidence="1">The sequence shown here is derived from an EMBL/GenBank/DDBJ whole genome shotgun (WGS) entry which is preliminary data.</text>
</comment>
<name>A0A5A7Q3G2_STRAF</name>
<evidence type="ECO:0000313" key="1">
    <source>
        <dbReference type="EMBL" id="GER39693.1"/>
    </source>
</evidence>
<protein>
    <submittedName>
        <fullName evidence="1">Tetratricopeptide repeat protein</fullName>
    </submittedName>
</protein>
<dbReference type="PANTHER" id="PTHR45786:SF75">
    <property type="entry name" value="ATP-DEPENDENT DNA HELICASE"/>
    <property type="match status" value="1"/>
</dbReference>
<sequence>MGSSKSKPSGSYESAIRCEYSGRQNLTVMIYFGYCRLGLTEYASTLVSRVNCRLHYTGRWRSLGVSGARELWTKAIGYLLAADGLRSETSFRWERIDLKAITILFLVFTFCSHYPSRSTITFSSYPTSPPPLRRIHEAAGALPRWRNRTVFLCCWVVGILCTGMYSRERGKGGNDGLLDQPVLFKTKGNEVMPLIDGGLKRIVHPLCAKVLVLLRRLTTSSDDALAEVTCVGATAVPTTAASSRLNDGRHLLGSVPSEPSRLREQRCCQHCGAKKIAYETVNFSCSEGAIKLATHPIPDLLKDLLFLSSHESQLFRTCIRTINNQFAFTSLGVKYDQELSKRNRGVYTFRIQESANNLQLYFHDTSHEVSNCLAACPRLTESITVKILKILESNPYAKSGAQKINGQHVIAFVRTFQANGPNYLVVTLYKDTDVEVLFNPHGNEEAIEESPKQSQDVESQVFTPTADHYFKESGVASVTKPCCLKRDMSVKRLSPLLKMDLLQLNCQK</sequence>
<proteinExistence type="predicted"/>
<dbReference type="PANTHER" id="PTHR45786">
    <property type="entry name" value="DNA BINDING PROTEIN-LIKE"/>
    <property type="match status" value="1"/>
</dbReference>
<dbReference type="EMBL" id="BKCP01005738">
    <property type="protein sequence ID" value="GER39693.1"/>
    <property type="molecule type" value="Genomic_DNA"/>
</dbReference>
<gene>
    <name evidence="1" type="ORF">STAS_16320</name>
</gene>
<evidence type="ECO:0000313" key="2">
    <source>
        <dbReference type="Proteomes" id="UP000325081"/>
    </source>
</evidence>
<reference evidence="2" key="1">
    <citation type="journal article" date="2019" name="Curr. Biol.">
        <title>Genome Sequence of Striga asiatica Provides Insight into the Evolution of Plant Parasitism.</title>
        <authorList>
            <person name="Yoshida S."/>
            <person name="Kim S."/>
            <person name="Wafula E.K."/>
            <person name="Tanskanen J."/>
            <person name="Kim Y.M."/>
            <person name="Honaas L."/>
            <person name="Yang Z."/>
            <person name="Spallek T."/>
            <person name="Conn C.E."/>
            <person name="Ichihashi Y."/>
            <person name="Cheong K."/>
            <person name="Cui S."/>
            <person name="Der J.P."/>
            <person name="Gundlach H."/>
            <person name="Jiao Y."/>
            <person name="Hori C."/>
            <person name="Ishida J.K."/>
            <person name="Kasahara H."/>
            <person name="Kiba T."/>
            <person name="Kim M.S."/>
            <person name="Koo N."/>
            <person name="Laohavisit A."/>
            <person name="Lee Y.H."/>
            <person name="Lumba S."/>
            <person name="McCourt P."/>
            <person name="Mortimer J.C."/>
            <person name="Mutuku J.M."/>
            <person name="Nomura T."/>
            <person name="Sasaki-Sekimoto Y."/>
            <person name="Seto Y."/>
            <person name="Wang Y."/>
            <person name="Wakatake T."/>
            <person name="Sakakibara H."/>
            <person name="Demura T."/>
            <person name="Yamaguchi S."/>
            <person name="Yoneyama K."/>
            <person name="Manabe R.I."/>
            <person name="Nelson D.C."/>
            <person name="Schulman A.H."/>
            <person name="Timko M.P."/>
            <person name="dePamphilis C.W."/>
            <person name="Choi D."/>
            <person name="Shirasu K."/>
        </authorList>
    </citation>
    <scope>NUCLEOTIDE SEQUENCE [LARGE SCALE GENOMIC DNA]</scope>
    <source>
        <strain evidence="2">cv. UVA1</strain>
    </source>
</reference>
<accession>A0A5A7Q3G2</accession>
<dbReference type="Proteomes" id="UP000325081">
    <property type="component" value="Unassembled WGS sequence"/>
</dbReference>
<keyword evidence="2" id="KW-1185">Reference proteome</keyword>
<dbReference type="AlphaFoldDB" id="A0A5A7Q3G2"/>
<dbReference type="OrthoDB" id="1930928at2759"/>
<organism evidence="1 2">
    <name type="scientific">Striga asiatica</name>
    <name type="common">Asiatic witchweed</name>
    <name type="synonym">Buchnera asiatica</name>
    <dbReference type="NCBI Taxonomy" id="4170"/>
    <lineage>
        <taxon>Eukaryota</taxon>
        <taxon>Viridiplantae</taxon>
        <taxon>Streptophyta</taxon>
        <taxon>Embryophyta</taxon>
        <taxon>Tracheophyta</taxon>
        <taxon>Spermatophyta</taxon>
        <taxon>Magnoliopsida</taxon>
        <taxon>eudicotyledons</taxon>
        <taxon>Gunneridae</taxon>
        <taxon>Pentapetalae</taxon>
        <taxon>asterids</taxon>
        <taxon>lamiids</taxon>
        <taxon>Lamiales</taxon>
        <taxon>Orobanchaceae</taxon>
        <taxon>Buchnereae</taxon>
        <taxon>Striga</taxon>
    </lineage>
</organism>